<evidence type="ECO:0000256" key="10">
    <source>
        <dbReference type="ARBA" id="ARBA00023242"/>
    </source>
</evidence>
<evidence type="ECO:0000256" key="5">
    <source>
        <dbReference type="ARBA" id="ARBA00021797"/>
    </source>
</evidence>
<reference evidence="13 14" key="1">
    <citation type="submission" date="2020-05" db="EMBL/GenBank/DDBJ databases">
        <authorList>
            <person name="Casaregola S."/>
            <person name="Devillers H."/>
            <person name="Grondin C."/>
        </authorList>
    </citation>
    <scope>NUCLEOTIDE SEQUENCE [LARGE SCALE GENOMIC DNA]</scope>
    <source>
        <strain evidence="13 14">CLIB 1767</strain>
    </source>
</reference>
<dbReference type="PANTHER" id="PTHR21454">
    <property type="entry name" value="DPH3 HOMOLOG-RELATED"/>
    <property type="match status" value="1"/>
</dbReference>
<evidence type="ECO:0000256" key="8">
    <source>
        <dbReference type="ARBA" id="ARBA00022833"/>
    </source>
</evidence>
<dbReference type="PROSITE" id="PS50076">
    <property type="entry name" value="DNAJ_2"/>
    <property type="match status" value="1"/>
</dbReference>
<keyword evidence="8" id="KW-0862">Zinc</keyword>
<dbReference type="InterPro" id="IPR036869">
    <property type="entry name" value="J_dom_sf"/>
</dbReference>
<dbReference type="GO" id="GO:0005634">
    <property type="term" value="C:nucleus"/>
    <property type="evidence" value="ECO:0007669"/>
    <property type="project" value="UniProtKB-SubCell"/>
</dbReference>
<evidence type="ECO:0000313" key="13">
    <source>
        <dbReference type="EMBL" id="CAB4255633.1"/>
    </source>
</evidence>
<evidence type="ECO:0000256" key="7">
    <source>
        <dbReference type="ARBA" id="ARBA00022723"/>
    </source>
</evidence>
<dbReference type="OrthoDB" id="445556at2759"/>
<sequence>MKSRRTHYEILNVTSQTQLSGIKQAYKELLLNTHPDKIQSNNTSKINKIHSLDDIKEAYRVLGDEKLRKQYDTELLEDGKRKGIYKFGDGVDEVSLDTFETVEHTPNDGDELDVWHYYRKCPRCQVADGFKLDDNLLEEFAVVCENRDDGMYQVLIQCDSCSLWLKVQFFAADEEEED</sequence>
<evidence type="ECO:0000259" key="12">
    <source>
        <dbReference type="PROSITE" id="PS51074"/>
    </source>
</evidence>
<comment type="function">
    <text evidence="1">Required for the first step of diphthamide biosynthesis, the transfer of 3-amino-3-carboxypropyl from S-adenosyl-L-methionine to a histidine residue. Diphthamide is a post-translational modification of histidine which occurs in elongation factor 2.</text>
</comment>
<gene>
    <name evidence="13" type="ORF">KABA2_07S00990</name>
</gene>
<dbReference type="Gene3D" id="1.10.287.110">
    <property type="entry name" value="DnaJ domain"/>
    <property type="match status" value="1"/>
</dbReference>
<dbReference type="GO" id="GO:0046872">
    <property type="term" value="F:metal ion binding"/>
    <property type="evidence" value="ECO:0007669"/>
    <property type="project" value="UniProtKB-KW"/>
</dbReference>
<evidence type="ECO:0000313" key="14">
    <source>
        <dbReference type="Proteomes" id="UP000644660"/>
    </source>
</evidence>
<dbReference type="UniPathway" id="UPA00559"/>
<comment type="subcellular location">
    <subcellularLocation>
        <location evidence="3">Cytoplasm</location>
    </subcellularLocation>
    <subcellularLocation>
        <location evidence="2">Nucleus</location>
    </subcellularLocation>
</comment>
<evidence type="ECO:0000256" key="6">
    <source>
        <dbReference type="ARBA" id="ARBA00022490"/>
    </source>
</evidence>
<dbReference type="PROSITE" id="PS51074">
    <property type="entry name" value="DPH_MB"/>
    <property type="match status" value="1"/>
</dbReference>
<evidence type="ECO:0000256" key="9">
    <source>
        <dbReference type="ARBA" id="ARBA00023004"/>
    </source>
</evidence>
<dbReference type="Pfam" id="PF00226">
    <property type="entry name" value="DnaJ"/>
    <property type="match status" value="1"/>
</dbReference>
<dbReference type="InterPro" id="IPR036671">
    <property type="entry name" value="DPH_MB_sf"/>
</dbReference>
<dbReference type="Proteomes" id="UP000644660">
    <property type="component" value="Unassembled WGS sequence"/>
</dbReference>
<feature type="domain" description="DPH-type MB" evidence="12">
    <location>
        <begin position="90"/>
        <end position="170"/>
    </location>
</feature>
<dbReference type="Gene3D" id="3.10.660.10">
    <property type="entry name" value="DPH Zinc finger"/>
    <property type="match status" value="1"/>
</dbReference>
<evidence type="ECO:0000256" key="3">
    <source>
        <dbReference type="ARBA" id="ARBA00004496"/>
    </source>
</evidence>
<dbReference type="EMBL" id="CAEFZW010000007">
    <property type="protein sequence ID" value="CAB4255633.1"/>
    <property type="molecule type" value="Genomic_DNA"/>
</dbReference>
<dbReference type="InterPro" id="IPR001623">
    <property type="entry name" value="DnaJ_domain"/>
</dbReference>
<keyword evidence="6" id="KW-0963">Cytoplasm</keyword>
<dbReference type="InterPro" id="IPR007872">
    <property type="entry name" value="DPH_MB_dom"/>
</dbReference>
<comment type="caution">
    <text evidence="13">The sequence shown here is derived from an EMBL/GenBank/DDBJ whole genome shotgun (WGS) entry which is preliminary data.</text>
</comment>
<evidence type="ECO:0000256" key="2">
    <source>
        <dbReference type="ARBA" id="ARBA00004123"/>
    </source>
</evidence>
<dbReference type="RefSeq" id="XP_041407477.1">
    <property type="nucleotide sequence ID" value="XM_041551543.1"/>
</dbReference>
<keyword evidence="10" id="KW-0539">Nucleus</keyword>
<organism evidence="13 14">
    <name type="scientific">Maudiozyma barnettii</name>
    <dbReference type="NCBI Taxonomy" id="61262"/>
    <lineage>
        <taxon>Eukaryota</taxon>
        <taxon>Fungi</taxon>
        <taxon>Dikarya</taxon>
        <taxon>Ascomycota</taxon>
        <taxon>Saccharomycotina</taxon>
        <taxon>Saccharomycetes</taxon>
        <taxon>Saccharomycetales</taxon>
        <taxon>Saccharomycetaceae</taxon>
        <taxon>Maudiozyma</taxon>
    </lineage>
</organism>
<dbReference type="SUPFAM" id="SSF144217">
    <property type="entry name" value="CSL zinc finger"/>
    <property type="match status" value="1"/>
</dbReference>
<dbReference type="CDD" id="cd06257">
    <property type="entry name" value="DnaJ"/>
    <property type="match status" value="1"/>
</dbReference>
<evidence type="ECO:0000256" key="1">
    <source>
        <dbReference type="ARBA" id="ARBA00003474"/>
    </source>
</evidence>
<dbReference type="GeneID" id="64858689"/>
<protein>
    <recommendedName>
        <fullName evidence="5">Diphthamide biosynthesis protein 4</fullName>
    </recommendedName>
</protein>
<dbReference type="Pfam" id="PF05207">
    <property type="entry name" value="Zn_ribbon_CSL"/>
    <property type="match status" value="1"/>
</dbReference>
<dbReference type="SMART" id="SM00271">
    <property type="entry name" value="DnaJ"/>
    <property type="match status" value="1"/>
</dbReference>
<feature type="domain" description="J" evidence="11">
    <location>
        <begin position="6"/>
        <end position="75"/>
    </location>
</feature>
<dbReference type="GO" id="GO:0005737">
    <property type="term" value="C:cytoplasm"/>
    <property type="evidence" value="ECO:0007669"/>
    <property type="project" value="UniProtKB-SubCell"/>
</dbReference>
<comment type="similarity">
    <text evidence="4">Belongs to the DPH4 family.</text>
</comment>
<keyword evidence="7" id="KW-0479">Metal-binding</keyword>
<keyword evidence="9" id="KW-0408">Iron</keyword>
<dbReference type="AlphaFoldDB" id="A0A8H2ZJ49"/>
<evidence type="ECO:0000259" key="11">
    <source>
        <dbReference type="PROSITE" id="PS50076"/>
    </source>
</evidence>
<dbReference type="InterPro" id="IPR044248">
    <property type="entry name" value="DPH3/4-like"/>
</dbReference>
<dbReference type="GO" id="GO:0017183">
    <property type="term" value="P:protein histidyl modification to diphthamide"/>
    <property type="evidence" value="ECO:0007669"/>
    <property type="project" value="UniProtKB-UniPathway"/>
</dbReference>
<evidence type="ECO:0000256" key="4">
    <source>
        <dbReference type="ARBA" id="ARBA00006169"/>
    </source>
</evidence>
<dbReference type="SUPFAM" id="SSF46565">
    <property type="entry name" value="Chaperone J-domain"/>
    <property type="match status" value="1"/>
</dbReference>
<dbReference type="PANTHER" id="PTHR21454:SF46">
    <property type="entry name" value="DIPHTHAMIDE BIOSYNTHESIS PROTEIN 4"/>
    <property type="match status" value="1"/>
</dbReference>
<accession>A0A8H2ZJ49</accession>
<keyword evidence="14" id="KW-1185">Reference proteome</keyword>
<name>A0A8H2ZJ49_9SACH</name>
<proteinExistence type="inferred from homology"/>
<dbReference type="PRINTS" id="PR00625">
    <property type="entry name" value="JDOMAIN"/>
</dbReference>